<sequence length="469" mass="50712">MAVCGGVSCILEPRVFVALSKAKMISPDGTSKPFSNKADGYGRGEGCGIILLKPLKKALQDIDHVWGIISKTAVNQDGHSVTPITRPSMAQQEELLHRIYSGEFDPSYVQYIEAHGTGTRVGDPTEAGSISRAVAKARPPGEALCIGSVKGNIGHTESAAGVAGLIKVLLMMHHETIVPSLFYSEDSASINAKALNLKIPTRVEKWEKTGPAGRAAGEVAAAHCSGLLSLEDAVKVIHFRSMLQSTVTGGKMLVVSNIAVSEILRLLPAYSGKVCLAAFNSPQSCTLSGDADAIKCLHHKLKTSFNNKNLFLHILDVPAAYHSHMMDPILDQIQGSIGSLQENEMEAELFSTVTGEVCSQGDFSSGRYWARNVREPVAFEQALRSAAKDKKNIVFLEIGPRRAMQRNIMETFGNDVTVFPSVQPDKDHETLLTAVSKLFELGVNVNWERLYKGHEAPLTPFPRLLTLTG</sequence>
<dbReference type="SUPFAM" id="SSF55048">
    <property type="entry name" value="Probable ACP-binding domain of malonyl-CoA ACP transacylase"/>
    <property type="match status" value="1"/>
</dbReference>
<reference evidence="5" key="1">
    <citation type="journal article" date="2023" name="Science">
        <title>Genome structures resolve the early diversification of teleost fishes.</title>
        <authorList>
            <person name="Parey E."/>
            <person name="Louis A."/>
            <person name="Montfort J."/>
            <person name="Bouchez O."/>
            <person name="Roques C."/>
            <person name="Iampietro C."/>
            <person name="Lluch J."/>
            <person name="Castinel A."/>
            <person name="Donnadieu C."/>
            <person name="Desvignes T."/>
            <person name="Floi Bucao C."/>
            <person name="Jouanno E."/>
            <person name="Wen M."/>
            <person name="Mejri S."/>
            <person name="Dirks R."/>
            <person name="Jansen H."/>
            <person name="Henkel C."/>
            <person name="Chen W.J."/>
            <person name="Zahm M."/>
            <person name="Cabau C."/>
            <person name="Klopp C."/>
            <person name="Thompson A.W."/>
            <person name="Robinson-Rechavi M."/>
            <person name="Braasch I."/>
            <person name="Lecointre G."/>
            <person name="Bobe J."/>
            <person name="Postlethwait J.H."/>
            <person name="Berthelot C."/>
            <person name="Roest Crollius H."/>
            <person name="Guiguen Y."/>
        </authorList>
    </citation>
    <scope>NUCLEOTIDE SEQUENCE</scope>
    <source>
        <strain evidence="5">WJC10195</strain>
    </source>
</reference>
<dbReference type="Gene3D" id="3.40.366.10">
    <property type="entry name" value="Malonyl-Coenzyme A Acyl Carrier Protein, domain 2"/>
    <property type="match status" value="1"/>
</dbReference>
<dbReference type="PANTHER" id="PTHR45681:SF8">
    <property type="entry name" value="CARRIER DOMAIN-CONTAINING PROTEIN"/>
    <property type="match status" value="1"/>
</dbReference>
<evidence type="ECO:0000256" key="2">
    <source>
        <dbReference type="ARBA" id="ARBA00022679"/>
    </source>
</evidence>
<dbReference type="Proteomes" id="UP001152622">
    <property type="component" value="Chromosome 2"/>
</dbReference>
<comment type="catalytic activity">
    <reaction evidence="3">
        <text>holo-[ACP] + malonyl-CoA = malonyl-[ACP] + CoA</text>
        <dbReference type="Rhea" id="RHEA:41792"/>
        <dbReference type="Rhea" id="RHEA-COMP:9623"/>
        <dbReference type="Rhea" id="RHEA-COMP:9685"/>
        <dbReference type="ChEBI" id="CHEBI:57287"/>
        <dbReference type="ChEBI" id="CHEBI:57384"/>
        <dbReference type="ChEBI" id="CHEBI:64479"/>
        <dbReference type="ChEBI" id="CHEBI:78449"/>
        <dbReference type="EC" id="2.3.1.39"/>
    </reaction>
    <physiologicalReaction direction="left-to-right" evidence="3">
        <dbReference type="Rhea" id="RHEA:41793"/>
    </physiologicalReaction>
</comment>
<dbReference type="Pfam" id="PF02801">
    <property type="entry name" value="Ketoacyl-synt_C"/>
    <property type="match status" value="1"/>
</dbReference>
<dbReference type="PROSITE" id="PS52004">
    <property type="entry name" value="KS3_2"/>
    <property type="match status" value="1"/>
</dbReference>
<gene>
    <name evidence="5" type="ORF">SKAU_G00064070</name>
</gene>
<dbReference type="InterPro" id="IPR016036">
    <property type="entry name" value="Malonyl_transacylase_ACP-bd"/>
</dbReference>
<evidence type="ECO:0000256" key="3">
    <source>
        <dbReference type="ARBA" id="ARBA00048404"/>
    </source>
</evidence>
<comment type="pathway">
    <text evidence="1">Lipid metabolism; fatty acid biosynthesis.</text>
</comment>
<dbReference type="AlphaFoldDB" id="A0A9Q1JB24"/>
<dbReference type="InterPro" id="IPR014043">
    <property type="entry name" value="Acyl_transferase_dom"/>
</dbReference>
<accession>A0A9Q1JB24</accession>
<name>A0A9Q1JB24_SYNKA</name>
<dbReference type="Pfam" id="PF00109">
    <property type="entry name" value="ketoacyl-synt"/>
    <property type="match status" value="1"/>
</dbReference>
<dbReference type="OrthoDB" id="329835at2759"/>
<dbReference type="GO" id="GO:0004314">
    <property type="term" value="F:[acyl-carrier-protein] S-malonyltransferase activity"/>
    <property type="evidence" value="ECO:0007669"/>
    <property type="project" value="UniProtKB-EC"/>
</dbReference>
<dbReference type="PANTHER" id="PTHR45681">
    <property type="entry name" value="POLYKETIDE SYNTHASE 44-RELATED"/>
    <property type="match status" value="1"/>
</dbReference>
<keyword evidence="2" id="KW-0808">Transferase</keyword>
<dbReference type="InterPro" id="IPR020841">
    <property type="entry name" value="PKS_Beta-ketoAc_synthase_dom"/>
</dbReference>
<comment type="caution">
    <text evidence="5">The sequence shown here is derived from an EMBL/GenBank/DDBJ whole genome shotgun (WGS) entry which is preliminary data.</text>
</comment>
<protein>
    <recommendedName>
        <fullName evidence="4">Ketosynthase family 3 (KS3) domain-containing protein</fullName>
    </recommendedName>
</protein>
<evidence type="ECO:0000259" key="4">
    <source>
        <dbReference type="PROSITE" id="PS52004"/>
    </source>
</evidence>
<keyword evidence="6" id="KW-1185">Reference proteome</keyword>
<dbReference type="InterPro" id="IPR001227">
    <property type="entry name" value="Ac_transferase_dom_sf"/>
</dbReference>
<dbReference type="SMART" id="SM00827">
    <property type="entry name" value="PKS_AT"/>
    <property type="match status" value="1"/>
</dbReference>
<dbReference type="Gene3D" id="3.30.70.250">
    <property type="entry name" value="Malonyl-CoA ACP transacylase, ACP-binding"/>
    <property type="match status" value="1"/>
</dbReference>
<evidence type="ECO:0000313" key="6">
    <source>
        <dbReference type="Proteomes" id="UP001152622"/>
    </source>
</evidence>
<dbReference type="InterPro" id="IPR050444">
    <property type="entry name" value="Polyketide_Synthase"/>
</dbReference>
<dbReference type="SUPFAM" id="SSF52151">
    <property type="entry name" value="FabD/lysophospholipase-like"/>
    <property type="match status" value="1"/>
</dbReference>
<dbReference type="EMBL" id="JAINUF010000002">
    <property type="protein sequence ID" value="KAJ8375827.1"/>
    <property type="molecule type" value="Genomic_DNA"/>
</dbReference>
<dbReference type="SUPFAM" id="SSF53901">
    <property type="entry name" value="Thiolase-like"/>
    <property type="match status" value="1"/>
</dbReference>
<dbReference type="InterPro" id="IPR016039">
    <property type="entry name" value="Thiolase-like"/>
</dbReference>
<dbReference type="Pfam" id="PF00698">
    <property type="entry name" value="Acyl_transf_1"/>
    <property type="match status" value="1"/>
</dbReference>
<feature type="domain" description="Ketosynthase family 3 (KS3)" evidence="4">
    <location>
        <begin position="1"/>
        <end position="222"/>
    </location>
</feature>
<dbReference type="InterPro" id="IPR014030">
    <property type="entry name" value="Ketoacyl_synth_N"/>
</dbReference>
<dbReference type="InterPro" id="IPR014031">
    <property type="entry name" value="Ketoacyl_synth_C"/>
</dbReference>
<evidence type="ECO:0000256" key="1">
    <source>
        <dbReference type="ARBA" id="ARBA00005194"/>
    </source>
</evidence>
<organism evidence="5 6">
    <name type="scientific">Synaphobranchus kaupii</name>
    <name type="common">Kaup's arrowtooth eel</name>
    <dbReference type="NCBI Taxonomy" id="118154"/>
    <lineage>
        <taxon>Eukaryota</taxon>
        <taxon>Metazoa</taxon>
        <taxon>Chordata</taxon>
        <taxon>Craniata</taxon>
        <taxon>Vertebrata</taxon>
        <taxon>Euteleostomi</taxon>
        <taxon>Actinopterygii</taxon>
        <taxon>Neopterygii</taxon>
        <taxon>Teleostei</taxon>
        <taxon>Anguilliformes</taxon>
        <taxon>Synaphobranchidae</taxon>
        <taxon>Synaphobranchus</taxon>
    </lineage>
</organism>
<dbReference type="SMART" id="SM00825">
    <property type="entry name" value="PKS_KS"/>
    <property type="match status" value="1"/>
</dbReference>
<proteinExistence type="predicted"/>
<evidence type="ECO:0000313" key="5">
    <source>
        <dbReference type="EMBL" id="KAJ8375827.1"/>
    </source>
</evidence>
<dbReference type="Gene3D" id="3.40.47.10">
    <property type="match status" value="1"/>
</dbReference>
<dbReference type="GO" id="GO:0032787">
    <property type="term" value="P:monocarboxylic acid metabolic process"/>
    <property type="evidence" value="ECO:0007669"/>
    <property type="project" value="UniProtKB-ARBA"/>
</dbReference>
<dbReference type="CDD" id="cd00833">
    <property type="entry name" value="PKS"/>
    <property type="match status" value="1"/>
</dbReference>
<dbReference type="InterPro" id="IPR016035">
    <property type="entry name" value="Acyl_Trfase/lysoPLipase"/>
</dbReference>